<feature type="compositionally biased region" description="Basic and acidic residues" evidence="1">
    <location>
        <begin position="14"/>
        <end position="23"/>
    </location>
</feature>
<feature type="compositionally biased region" description="Acidic residues" evidence="1">
    <location>
        <begin position="24"/>
        <end position="34"/>
    </location>
</feature>
<evidence type="ECO:0000256" key="1">
    <source>
        <dbReference type="SAM" id="MobiDB-lite"/>
    </source>
</evidence>
<keyword evidence="3" id="KW-1185">Reference proteome</keyword>
<dbReference type="AlphaFoldDB" id="A0ABD5QW84"/>
<dbReference type="RefSeq" id="WP_122104669.1">
    <property type="nucleotide sequence ID" value="NZ_JBHSKV010000024.1"/>
</dbReference>
<gene>
    <name evidence="2" type="primary">mftA</name>
    <name evidence="2" type="ORF">ACFPJA_16915</name>
</gene>
<comment type="caution">
    <text evidence="2">The sequence shown here is derived from an EMBL/GenBank/DDBJ whole genome shotgun (WGS) entry which is preliminary data.</text>
</comment>
<name>A0ABD5QW84_9EURY</name>
<proteinExistence type="predicted"/>
<dbReference type="Proteomes" id="UP001596145">
    <property type="component" value="Unassembled WGS sequence"/>
</dbReference>
<dbReference type="InterPro" id="IPR023988">
    <property type="entry name" value="MftA"/>
</dbReference>
<dbReference type="EMBL" id="JBHSKV010000024">
    <property type="protein sequence ID" value="MFC5136392.1"/>
    <property type="molecule type" value="Genomic_DNA"/>
</dbReference>
<dbReference type="NCBIfam" id="TIGR03969">
    <property type="entry name" value="mycofactocin"/>
    <property type="match status" value="1"/>
</dbReference>
<accession>A0ABD5QW84</accession>
<protein>
    <submittedName>
        <fullName evidence="2">Mycofactocin MftA</fullName>
    </submittedName>
</protein>
<evidence type="ECO:0000313" key="2">
    <source>
        <dbReference type="EMBL" id="MFC5136392.1"/>
    </source>
</evidence>
<organism evidence="2 3">
    <name type="scientific">Halorubrum glutamatedens</name>
    <dbReference type="NCBI Taxonomy" id="2707018"/>
    <lineage>
        <taxon>Archaea</taxon>
        <taxon>Methanobacteriati</taxon>
        <taxon>Methanobacteriota</taxon>
        <taxon>Stenosarchaea group</taxon>
        <taxon>Halobacteria</taxon>
        <taxon>Halobacteriales</taxon>
        <taxon>Haloferacaceae</taxon>
        <taxon>Halorubrum</taxon>
    </lineage>
</organism>
<sequence length="46" mass="5223">MSRRVSETDPEESATDKTASRSDDDPDIEEDLFEEELRIDGICGVY</sequence>
<evidence type="ECO:0000313" key="3">
    <source>
        <dbReference type="Proteomes" id="UP001596145"/>
    </source>
</evidence>
<feature type="region of interest" description="Disordered" evidence="1">
    <location>
        <begin position="1"/>
        <end position="35"/>
    </location>
</feature>
<reference evidence="2 3" key="1">
    <citation type="journal article" date="2019" name="Int. J. Syst. Evol. Microbiol.">
        <title>The Global Catalogue of Microorganisms (GCM) 10K type strain sequencing project: providing services to taxonomists for standard genome sequencing and annotation.</title>
        <authorList>
            <consortium name="The Broad Institute Genomics Platform"/>
            <consortium name="The Broad Institute Genome Sequencing Center for Infectious Disease"/>
            <person name="Wu L."/>
            <person name="Ma J."/>
        </authorList>
    </citation>
    <scope>NUCLEOTIDE SEQUENCE [LARGE SCALE GENOMIC DNA]</scope>
    <source>
        <strain evidence="2 3">CGMCC 1.16026</strain>
    </source>
</reference>